<dbReference type="GO" id="GO:0015948">
    <property type="term" value="P:methanogenesis"/>
    <property type="evidence" value="ECO:0007669"/>
    <property type="project" value="InterPro"/>
</dbReference>
<comment type="similarity">
    <text evidence="1">Belongs to the trimethylamine methyltransferase family.</text>
</comment>
<keyword evidence="2" id="KW-0489">Methyltransferase</keyword>
<evidence type="ECO:0000256" key="3">
    <source>
        <dbReference type="ARBA" id="ARBA00022679"/>
    </source>
</evidence>
<dbReference type="Pfam" id="PF06253">
    <property type="entry name" value="MTTB"/>
    <property type="match status" value="1"/>
</dbReference>
<evidence type="ECO:0000256" key="2">
    <source>
        <dbReference type="ARBA" id="ARBA00022603"/>
    </source>
</evidence>
<name>A0A6J6BDG6_9ZZZZ</name>
<dbReference type="GO" id="GO:0008168">
    <property type="term" value="F:methyltransferase activity"/>
    <property type="evidence" value="ECO:0007669"/>
    <property type="project" value="UniProtKB-KW"/>
</dbReference>
<protein>
    <submittedName>
        <fullName evidence="4">Unannotated protein</fullName>
    </submittedName>
</protein>
<proteinExistence type="inferred from homology"/>
<reference evidence="4" key="1">
    <citation type="submission" date="2020-05" db="EMBL/GenBank/DDBJ databases">
        <authorList>
            <person name="Chiriac C."/>
            <person name="Salcher M."/>
            <person name="Ghai R."/>
            <person name="Kavagutti S V."/>
        </authorList>
    </citation>
    <scope>NUCLEOTIDE SEQUENCE</scope>
</reference>
<dbReference type="AlphaFoldDB" id="A0A6J6BDG6"/>
<gene>
    <name evidence="4" type="ORF">UFOPK1353_00704</name>
</gene>
<dbReference type="GO" id="GO:0032259">
    <property type="term" value="P:methylation"/>
    <property type="evidence" value="ECO:0007669"/>
    <property type="project" value="UniProtKB-KW"/>
</dbReference>
<accession>A0A6J6BDG6</accession>
<dbReference type="Gene3D" id="3.20.20.480">
    <property type="entry name" value="Trimethylamine methyltransferase-like"/>
    <property type="match status" value="1"/>
</dbReference>
<evidence type="ECO:0000256" key="1">
    <source>
        <dbReference type="ARBA" id="ARBA00007137"/>
    </source>
</evidence>
<evidence type="ECO:0000313" key="4">
    <source>
        <dbReference type="EMBL" id="CAB4536697.1"/>
    </source>
</evidence>
<keyword evidence="3" id="KW-0808">Transferase</keyword>
<organism evidence="4">
    <name type="scientific">freshwater metagenome</name>
    <dbReference type="NCBI Taxonomy" id="449393"/>
    <lineage>
        <taxon>unclassified sequences</taxon>
        <taxon>metagenomes</taxon>
        <taxon>ecological metagenomes</taxon>
    </lineage>
</organism>
<dbReference type="InterPro" id="IPR038601">
    <property type="entry name" value="MttB-like_sf"/>
</dbReference>
<dbReference type="EMBL" id="CAEZSE010000104">
    <property type="protein sequence ID" value="CAB4536697.1"/>
    <property type="molecule type" value="Genomic_DNA"/>
</dbReference>
<dbReference type="InterPro" id="IPR010426">
    <property type="entry name" value="MTTB_MeTrfase"/>
</dbReference>
<sequence length="143" mass="15716">MAGTNFVLHAAGWLEGGLAIGYEKFILDDDQLGMMATFAKGLDVSPNGQALDAIRENPPGNHFLGTAHTLANFESAFYRSTTSDNSSFEQWLEDGGEDSAKRANKIWKERLASYVAPPLDDAIDDELKEYIAKRKSELPDTFA</sequence>